<evidence type="ECO:0000313" key="1">
    <source>
        <dbReference type="EMBL" id="MBE1555676.1"/>
    </source>
</evidence>
<keyword evidence="2" id="KW-1185">Reference proteome</keyword>
<gene>
    <name evidence="1" type="ORF">H4683_002796</name>
</gene>
<dbReference type="Proteomes" id="UP000658225">
    <property type="component" value="Unassembled WGS sequence"/>
</dbReference>
<reference evidence="1" key="1">
    <citation type="submission" date="2020-10" db="EMBL/GenBank/DDBJ databases">
        <title>Genomic Encyclopedia of Type Strains, Phase IV (KMG-IV): sequencing the most valuable type-strain genomes for metagenomic binning, comparative biology and taxonomic classification.</title>
        <authorList>
            <person name="Goeker M."/>
        </authorList>
    </citation>
    <scope>NUCLEOTIDE SEQUENCE</scope>
    <source>
        <strain evidence="1">DSM 13886</strain>
    </source>
</reference>
<organism evidence="1 2">
    <name type="scientific">Sporosarcina limicola</name>
    <dbReference type="NCBI Taxonomy" id="34101"/>
    <lineage>
        <taxon>Bacteria</taxon>
        <taxon>Bacillati</taxon>
        <taxon>Bacillota</taxon>
        <taxon>Bacilli</taxon>
        <taxon>Bacillales</taxon>
        <taxon>Caryophanaceae</taxon>
        <taxon>Sporosarcina</taxon>
    </lineage>
</organism>
<dbReference type="AlphaFoldDB" id="A0A927R413"/>
<name>A0A927R413_9BACL</name>
<protein>
    <submittedName>
        <fullName evidence="1">Uncharacterized protein</fullName>
    </submittedName>
</protein>
<dbReference type="EMBL" id="JADBEL010000016">
    <property type="protein sequence ID" value="MBE1555676.1"/>
    <property type="molecule type" value="Genomic_DNA"/>
</dbReference>
<accession>A0A927R413</accession>
<comment type="caution">
    <text evidence="1">The sequence shown here is derived from an EMBL/GenBank/DDBJ whole genome shotgun (WGS) entry which is preliminary data.</text>
</comment>
<proteinExistence type="predicted"/>
<evidence type="ECO:0000313" key="2">
    <source>
        <dbReference type="Proteomes" id="UP000658225"/>
    </source>
</evidence>
<dbReference type="RefSeq" id="WP_192599377.1">
    <property type="nucleotide sequence ID" value="NZ_JADBEL010000016.1"/>
</dbReference>
<sequence>MEEFVLYIPKLEEQFHKKKGFQEKITEVSCQVTKQRSNAIYVLEENKLYLSTVSFGAMQFQFVALDFDDNKITFKKKRDSSGDVHRGLYELLSSLQIDFAPENMSFLMERPQKENPKSAN</sequence>